<organism evidence="1 2">
    <name type="scientific">Vararia minispora EC-137</name>
    <dbReference type="NCBI Taxonomy" id="1314806"/>
    <lineage>
        <taxon>Eukaryota</taxon>
        <taxon>Fungi</taxon>
        <taxon>Dikarya</taxon>
        <taxon>Basidiomycota</taxon>
        <taxon>Agaricomycotina</taxon>
        <taxon>Agaricomycetes</taxon>
        <taxon>Russulales</taxon>
        <taxon>Lachnocladiaceae</taxon>
        <taxon>Vararia</taxon>
    </lineage>
</organism>
<gene>
    <name evidence="1" type="ORF">K488DRAFT_91564</name>
</gene>
<reference evidence="1" key="1">
    <citation type="submission" date="2021-02" db="EMBL/GenBank/DDBJ databases">
        <authorList>
            <consortium name="DOE Joint Genome Institute"/>
            <person name="Ahrendt S."/>
            <person name="Looney B.P."/>
            <person name="Miyauchi S."/>
            <person name="Morin E."/>
            <person name="Drula E."/>
            <person name="Courty P.E."/>
            <person name="Chicoki N."/>
            <person name="Fauchery L."/>
            <person name="Kohler A."/>
            <person name="Kuo A."/>
            <person name="Labutti K."/>
            <person name="Pangilinan J."/>
            <person name="Lipzen A."/>
            <person name="Riley R."/>
            <person name="Andreopoulos W."/>
            <person name="He G."/>
            <person name="Johnson J."/>
            <person name="Barry K.W."/>
            <person name="Grigoriev I.V."/>
            <person name="Nagy L."/>
            <person name="Hibbett D."/>
            <person name="Henrissat B."/>
            <person name="Matheny P.B."/>
            <person name="Labbe J."/>
            <person name="Martin F."/>
        </authorList>
    </citation>
    <scope>NUCLEOTIDE SEQUENCE</scope>
    <source>
        <strain evidence="1">EC-137</strain>
    </source>
</reference>
<dbReference type="EMBL" id="MU274071">
    <property type="protein sequence ID" value="KAI0026971.1"/>
    <property type="molecule type" value="Genomic_DNA"/>
</dbReference>
<reference evidence="1" key="2">
    <citation type="journal article" date="2022" name="New Phytol.">
        <title>Evolutionary transition to the ectomycorrhizal habit in the genomes of a hyperdiverse lineage of mushroom-forming fungi.</title>
        <authorList>
            <person name="Looney B."/>
            <person name="Miyauchi S."/>
            <person name="Morin E."/>
            <person name="Drula E."/>
            <person name="Courty P.E."/>
            <person name="Kohler A."/>
            <person name="Kuo A."/>
            <person name="LaButti K."/>
            <person name="Pangilinan J."/>
            <person name="Lipzen A."/>
            <person name="Riley R."/>
            <person name="Andreopoulos W."/>
            <person name="He G."/>
            <person name="Johnson J."/>
            <person name="Nolan M."/>
            <person name="Tritt A."/>
            <person name="Barry K.W."/>
            <person name="Grigoriev I.V."/>
            <person name="Nagy L.G."/>
            <person name="Hibbett D."/>
            <person name="Henrissat B."/>
            <person name="Matheny P.B."/>
            <person name="Labbe J."/>
            <person name="Martin F.M."/>
        </authorList>
    </citation>
    <scope>NUCLEOTIDE SEQUENCE</scope>
    <source>
        <strain evidence="1">EC-137</strain>
    </source>
</reference>
<keyword evidence="2" id="KW-1185">Reference proteome</keyword>
<name>A0ACB8Q5C7_9AGAM</name>
<accession>A0ACB8Q5C7</accession>
<evidence type="ECO:0000313" key="2">
    <source>
        <dbReference type="Proteomes" id="UP000814128"/>
    </source>
</evidence>
<comment type="caution">
    <text evidence="1">The sequence shown here is derived from an EMBL/GenBank/DDBJ whole genome shotgun (WGS) entry which is preliminary data.</text>
</comment>
<evidence type="ECO:0000313" key="1">
    <source>
        <dbReference type="EMBL" id="KAI0026971.1"/>
    </source>
</evidence>
<sequence length="207" mass="23101">MEVLNPRESLLSNFEVLALLNELEADYHSKTKTAQRIKKEDEAAGVTAPRAYNPLDDISQNLRTIEVEAIQYLNADFQPTRRQTPQGITRLVKALEPYGLTKAEKLQVVNLAPTATVELYILVEDPEERIDGVMDEILDHVRASLTDEPLEEVQELPAPAPAPASIQEAYAEEDAEGENWEEYAQEDDFVDHGEGAGIEGDLDVEED</sequence>
<proteinExistence type="predicted"/>
<dbReference type="Proteomes" id="UP000814128">
    <property type="component" value="Unassembled WGS sequence"/>
</dbReference>
<protein>
    <submittedName>
        <fullName evidence="1">RNA polymerase Rpb4-domain-containing protein</fullName>
    </submittedName>
</protein>